<name>A0ABQ5UQ24_9HYPH</name>
<dbReference type="Proteomes" id="UP001161405">
    <property type="component" value="Unassembled WGS sequence"/>
</dbReference>
<protein>
    <submittedName>
        <fullName evidence="2">Uncharacterized protein</fullName>
    </submittedName>
</protein>
<reference evidence="2" key="1">
    <citation type="journal article" date="2014" name="Int. J. Syst. Evol. Microbiol.">
        <title>Complete genome of a new Firmicutes species belonging to the dominant human colonic microbiota ('Ruminococcus bicirculans') reveals two chromosomes and a selective capacity to utilize plant glucans.</title>
        <authorList>
            <consortium name="NISC Comparative Sequencing Program"/>
            <person name="Wegmann U."/>
            <person name="Louis P."/>
            <person name="Goesmann A."/>
            <person name="Henrissat B."/>
            <person name="Duncan S.H."/>
            <person name="Flint H.J."/>
        </authorList>
    </citation>
    <scope>NUCLEOTIDE SEQUENCE</scope>
    <source>
        <strain evidence="2">NBRC 107169</strain>
    </source>
</reference>
<accession>A0ABQ5UQ24</accession>
<reference evidence="2" key="2">
    <citation type="submission" date="2023-01" db="EMBL/GenBank/DDBJ databases">
        <title>Draft genome sequence of Maritalea porphyrae strain NBRC 107169.</title>
        <authorList>
            <person name="Sun Q."/>
            <person name="Mori K."/>
        </authorList>
    </citation>
    <scope>NUCLEOTIDE SEQUENCE</scope>
    <source>
        <strain evidence="2">NBRC 107169</strain>
    </source>
</reference>
<feature type="signal peptide" evidence="1">
    <location>
        <begin position="1"/>
        <end position="19"/>
    </location>
</feature>
<evidence type="ECO:0000313" key="2">
    <source>
        <dbReference type="EMBL" id="GLQ16415.1"/>
    </source>
</evidence>
<feature type="chain" id="PRO_5045166257" evidence="1">
    <location>
        <begin position="20"/>
        <end position="547"/>
    </location>
</feature>
<keyword evidence="1" id="KW-0732">Signal</keyword>
<evidence type="ECO:0000256" key="1">
    <source>
        <dbReference type="SAM" id="SignalP"/>
    </source>
</evidence>
<proteinExistence type="predicted"/>
<gene>
    <name evidence="2" type="ORF">GCM10007879_06640</name>
</gene>
<sequence length="547" mass="61083">MRFLIAFVLLLSAPSIALAQISNFAKSGNWTINHYASNDSCEAFSNGASEYLTFAVRPNGSRNFYFTSKKLSWVDKDKSYKVKISTDKYYWNGTLSAYRSDDGTGTLYMTAVKAEFFSDLKRSNRLRLDVDGATYGPMSLKGSSKAIEILMACAEAAKAGAFKPAKPIELPYATLSNWDGDSLGKRFSVYDWTMRVEREENLDGSADVYLIASHKKGPERTIKLEDSSFPSGAWGVFPFEYNSEALYFTSFTGGAHCCTKAVLLKPDGNHIDVGTFDGEGPAIKDLDHDGDYEFLTYDHRFLYAFASYAESFGPLEILRFDGRELRNVTMDPRFSDFLMRDFIDDLQQISNDEALRQSQGLVAGVLAKAAQLGMYQAVAPNFEDLLGKLSTDWDLSCSPPTCGQKTEFQSFGAALVFWLNEWGYQTNDALPDEALDYFETLAGLGPEKSSEGAEMACGDRSFEFVVDRKNRMARSLGWEHRCTVTKAIVMGDSALAHALCWGEGMVWSEYHQLEHDGDDLYMTTWDQHPTTVFGRSTSKATARKICR</sequence>
<dbReference type="RefSeq" id="WP_284362015.1">
    <property type="nucleotide sequence ID" value="NZ_BSNI01000001.1"/>
</dbReference>
<evidence type="ECO:0000313" key="3">
    <source>
        <dbReference type="Proteomes" id="UP001161405"/>
    </source>
</evidence>
<keyword evidence="3" id="KW-1185">Reference proteome</keyword>
<organism evidence="2 3">
    <name type="scientific">Maritalea porphyrae</name>
    <dbReference type="NCBI Taxonomy" id="880732"/>
    <lineage>
        <taxon>Bacteria</taxon>
        <taxon>Pseudomonadati</taxon>
        <taxon>Pseudomonadota</taxon>
        <taxon>Alphaproteobacteria</taxon>
        <taxon>Hyphomicrobiales</taxon>
        <taxon>Devosiaceae</taxon>
        <taxon>Maritalea</taxon>
    </lineage>
</organism>
<comment type="caution">
    <text evidence="2">The sequence shown here is derived from an EMBL/GenBank/DDBJ whole genome shotgun (WGS) entry which is preliminary data.</text>
</comment>
<dbReference type="EMBL" id="BSNI01000001">
    <property type="protein sequence ID" value="GLQ16415.1"/>
    <property type="molecule type" value="Genomic_DNA"/>
</dbReference>